<dbReference type="InterPro" id="IPR050529">
    <property type="entry name" value="CYP450_sterol_14alpha_dmase"/>
</dbReference>
<dbReference type="PROSITE" id="PS00086">
    <property type="entry name" value="CYTOCHROME_P450"/>
    <property type="match status" value="1"/>
</dbReference>
<keyword evidence="7" id="KW-0503">Monooxygenase</keyword>
<protein>
    <submittedName>
        <fullName evidence="8">Cytochrome P450</fullName>
    </submittedName>
</protein>
<keyword evidence="4 6" id="KW-0479">Metal-binding</keyword>
<feature type="binding site" description="axial binding residue" evidence="6">
    <location>
        <position position="486"/>
    </location>
    <ligand>
        <name>heme</name>
        <dbReference type="ChEBI" id="CHEBI:30413"/>
    </ligand>
    <ligandPart>
        <name>Fe</name>
        <dbReference type="ChEBI" id="CHEBI:18248"/>
    </ligandPart>
</feature>
<evidence type="ECO:0000313" key="8">
    <source>
        <dbReference type="EMBL" id="KAF2821001.1"/>
    </source>
</evidence>
<gene>
    <name evidence="8" type="ORF">CC86DRAFT_303650</name>
</gene>
<comment type="cofactor">
    <cofactor evidence="1 6">
        <name>heme</name>
        <dbReference type="ChEBI" id="CHEBI:30413"/>
    </cofactor>
</comment>
<dbReference type="Proteomes" id="UP000799424">
    <property type="component" value="Unassembled WGS sequence"/>
</dbReference>
<evidence type="ECO:0000256" key="5">
    <source>
        <dbReference type="ARBA" id="ARBA00023004"/>
    </source>
</evidence>
<evidence type="ECO:0000256" key="2">
    <source>
        <dbReference type="ARBA" id="ARBA00010617"/>
    </source>
</evidence>
<dbReference type="PRINTS" id="PR00465">
    <property type="entry name" value="EP450IV"/>
</dbReference>
<dbReference type="Gene3D" id="1.10.630.10">
    <property type="entry name" value="Cytochrome P450"/>
    <property type="match status" value="1"/>
</dbReference>
<evidence type="ECO:0000256" key="6">
    <source>
        <dbReference type="PIRSR" id="PIRSR602403-1"/>
    </source>
</evidence>
<organism evidence="8 9">
    <name type="scientific">Ophiobolus disseminans</name>
    <dbReference type="NCBI Taxonomy" id="1469910"/>
    <lineage>
        <taxon>Eukaryota</taxon>
        <taxon>Fungi</taxon>
        <taxon>Dikarya</taxon>
        <taxon>Ascomycota</taxon>
        <taxon>Pezizomycotina</taxon>
        <taxon>Dothideomycetes</taxon>
        <taxon>Pleosporomycetidae</taxon>
        <taxon>Pleosporales</taxon>
        <taxon>Pleosporineae</taxon>
        <taxon>Phaeosphaeriaceae</taxon>
        <taxon>Ophiobolus</taxon>
    </lineage>
</organism>
<comment type="similarity">
    <text evidence="2 7">Belongs to the cytochrome P450 family.</text>
</comment>
<dbReference type="GO" id="GO:0008395">
    <property type="term" value="F:steroid hydroxylase activity"/>
    <property type="evidence" value="ECO:0007669"/>
    <property type="project" value="TreeGrafter"/>
</dbReference>
<keyword evidence="5 6" id="KW-0408">Iron</keyword>
<evidence type="ECO:0000256" key="4">
    <source>
        <dbReference type="ARBA" id="ARBA00022723"/>
    </source>
</evidence>
<evidence type="ECO:0000256" key="7">
    <source>
        <dbReference type="RuleBase" id="RU000461"/>
    </source>
</evidence>
<dbReference type="Pfam" id="PF00067">
    <property type="entry name" value="p450"/>
    <property type="match status" value="1"/>
</dbReference>
<dbReference type="GO" id="GO:0016705">
    <property type="term" value="F:oxidoreductase activity, acting on paired donors, with incorporation or reduction of molecular oxygen"/>
    <property type="evidence" value="ECO:0007669"/>
    <property type="project" value="InterPro"/>
</dbReference>
<proteinExistence type="inferred from homology"/>
<dbReference type="InterPro" id="IPR001128">
    <property type="entry name" value="Cyt_P450"/>
</dbReference>
<dbReference type="InterPro" id="IPR036396">
    <property type="entry name" value="Cyt_P450_sf"/>
</dbReference>
<evidence type="ECO:0000256" key="1">
    <source>
        <dbReference type="ARBA" id="ARBA00001971"/>
    </source>
</evidence>
<keyword evidence="9" id="KW-1185">Reference proteome</keyword>
<dbReference type="EMBL" id="MU006238">
    <property type="protein sequence ID" value="KAF2821001.1"/>
    <property type="molecule type" value="Genomic_DNA"/>
</dbReference>
<feature type="non-terminal residue" evidence="8">
    <location>
        <position position="1"/>
    </location>
</feature>
<dbReference type="AlphaFoldDB" id="A0A6A6ZIT1"/>
<keyword evidence="7" id="KW-0560">Oxidoreductase</keyword>
<dbReference type="InterPro" id="IPR002403">
    <property type="entry name" value="Cyt_P450_E_grp-IV"/>
</dbReference>
<evidence type="ECO:0000313" key="9">
    <source>
        <dbReference type="Proteomes" id="UP000799424"/>
    </source>
</evidence>
<reference evidence="8" key="1">
    <citation type="journal article" date="2020" name="Stud. Mycol.">
        <title>101 Dothideomycetes genomes: a test case for predicting lifestyles and emergence of pathogens.</title>
        <authorList>
            <person name="Haridas S."/>
            <person name="Albert R."/>
            <person name="Binder M."/>
            <person name="Bloem J."/>
            <person name="Labutti K."/>
            <person name="Salamov A."/>
            <person name="Andreopoulos B."/>
            <person name="Baker S."/>
            <person name="Barry K."/>
            <person name="Bills G."/>
            <person name="Bluhm B."/>
            <person name="Cannon C."/>
            <person name="Castanera R."/>
            <person name="Culley D."/>
            <person name="Daum C."/>
            <person name="Ezra D."/>
            <person name="Gonzalez J."/>
            <person name="Henrissat B."/>
            <person name="Kuo A."/>
            <person name="Liang C."/>
            <person name="Lipzen A."/>
            <person name="Lutzoni F."/>
            <person name="Magnuson J."/>
            <person name="Mondo S."/>
            <person name="Nolan M."/>
            <person name="Ohm R."/>
            <person name="Pangilinan J."/>
            <person name="Park H.-J."/>
            <person name="Ramirez L."/>
            <person name="Alfaro M."/>
            <person name="Sun H."/>
            <person name="Tritt A."/>
            <person name="Yoshinaga Y."/>
            <person name="Zwiers L.-H."/>
            <person name="Turgeon B."/>
            <person name="Goodwin S."/>
            <person name="Spatafora J."/>
            <person name="Crous P."/>
            <person name="Grigoriev I."/>
        </authorList>
    </citation>
    <scope>NUCLEOTIDE SEQUENCE</scope>
    <source>
        <strain evidence="8">CBS 113818</strain>
    </source>
</reference>
<dbReference type="OrthoDB" id="3366823at2759"/>
<accession>A0A6A6ZIT1</accession>
<evidence type="ECO:0000256" key="3">
    <source>
        <dbReference type="ARBA" id="ARBA00022617"/>
    </source>
</evidence>
<sequence>ILASLFVCALTYVGSLLRFRKLRGVSESKHGMLPLPTLPYVVPFLYNAVELACSPSKFLGNAARAYGCVHPFLVRAGPLEFCVVANRNHIQTLFRSSKILTSKPGTIFALSRLLDTPKDVIPFYAADDSGMATKPRKESTVRQEDRIHYWQAHTSQKWLSGTSLQLMSQNYLSFLETEVARLNLDDWTEIPDLYQFLQIHVSTAAIKAMMGTAIFEQYPTLVEDFWAFDRNVGNFSRMIPRWWIPTAYKVRDRLLKNIGKWTDHAHSMSDCSKLGINDPNWDPFFGTKLMKAREHAYLKMSAMNLGARASETLGLIFASNGNAVPAIFWYITEALKDPKLQERLISEAITCRKEDGSFDVTALATKPLLQSTYAEVLRLRVAITMIRNNEYASTNLGPYTVPKQTPMAMFSRMAALNRDGWAIRPKTLDRPLEDFWPERFLVHPEETESASDTNALPPPLTTEASEFSLDGLAGCWIPFGGGQRMCPGRHFAKHEILGTFSVLLNKFEIEVMSTTEARDLQPDLNWVPYGGLPPAGKLRVRMRRRVSKACSE</sequence>
<dbReference type="GO" id="GO:0005506">
    <property type="term" value="F:iron ion binding"/>
    <property type="evidence" value="ECO:0007669"/>
    <property type="project" value="InterPro"/>
</dbReference>
<dbReference type="InterPro" id="IPR017972">
    <property type="entry name" value="Cyt_P450_CS"/>
</dbReference>
<dbReference type="PANTHER" id="PTHR24304:SF2">
    <property type="entry name" value="24-HYDROXYCHOLESTEROL 7-ALPHA-HYDROXYLASE"/>
    <property type="match status" value="1"/>
</dbReference>
<dbReference type="SUPFAM" id="SSF48264">
    <property type="entry name" value="Cytochrome P450"/>
    <property type="match status" value="1"/>
</dbReference>
<dbReference type="CDD" id="cd11040">
    <property type="entry name" value="CYP7_CYP8-like"/>
    <property type="match status" value="1"/>
</dbReference>
<name>A0A6A6ZIT1_9PLEO</name>
<keyword evidence="3 6" id="KW-0349">Heme</keyword>
<dbReference type="PANTHER" id="PTHR24304">
    <property type="entry name" value="CYTOCHROME P450 FAMILY 7"/>
    <property type="match status" value="1"/>
</dbReference>
<dbReference type="GO" id="GO:0020037">
    <property type="term" value="F:heme binding"/>
    <property type="evidence" value="ECO:0007669"/>
    <property type="project" value="InterPro"/>
</dbReference>